<evidence type="ECO:0000256" key="1">
    <source>
        <dbReference type="ARBA" id="ARBA00004141"/>
    </source>
</evidence>
<feature type="domain" description="ABC transporter" evidence="8">
    <location>
        <begin position="1"/>
        <end position="215"/>
    </location>
</feature>
<reference evidence="9 10" key="1">
    <citation type="journal article" date="2019" name="Commun. Biol.">
        <title>The bagworm genome reveals a unique fibroin gene that provides high tensile strength.</title>
        <authorList>
            <person name="Kono N."/>
            <person name="Nakamura H."/>
            <person name="Ohtoshi R."/>
            <person name="Tomita M."/>
            <person name="Numata K."/>
            <person name="Arakawa K."/>
        </authorList>
    </citation>
    <scope>NUCLEOTIDE SEQUENCE [LARGE SCALE GENOMIC DNA]</scope>
</reference>
<comment type="subcellular location">
    <subcellularLocation>
        <location evidence="1">Membrane</location>
        <topology evidence="1">Multi-pass membrane protein</topology>
    </subcellularLocation>
</comment>
<dbReference type="InterPro" id="IPR003593">
    <property type="entry name" value="AAA+_ATPase"/>
</dbReference>
<keyword evidence="6 7" id="KW-0472">Membrane</keyword>
<dbReference type="InterPro" id="IPR026082">
    <property type="entry name" value="ABCA"/>
</dbReference>
<dbReference type="OrthoDB" id="6512918at2759"/>
<dbReference type="SUPFAM" id="SSF52540">
    <property type="entry name" value="P-loop containing nucleoside triphosphate hydrolases"/>
    <property type="match status" value="2"/>
</dbReference>
<dbReference type="PANTHER" id="PTHR19229">
    <property type="entry name" value="ATP-BINDING CASSETTE TRANSPORTER SUBFAMILY A ABCA"/>
    <property type="match status" value="1"/>
</dbReference>
<evidence type="ECO:0000256" key="6">
    <source>
        <dbReference type="ARBA" id="ARBA00023136"/>
    </source>
</evidence>
<feature type="transmembrane region" description="Helical" evidence="7">
    <location>
        <begin position="748"/>
        <end position="771"/>
    </location>
</feature>
<dbReference type="Pfam" id="PF00005">
    <property type="entry name" value="ABC_tran"/>
    <property type="match status" value="2"/>
</dbReference>
<keyword evidence="10" id="KW-1185">Reference proteome</keyword>
<keyword evidence="3" id="KW-0547">Nucleotide-binding</keyword>
<evidence type="ECO:0000256" key="7">
    <source>
        <dbReference type="SAM" id="Phobius"/>
    </source>
</evidence>
<keyword evidence="5 7" id="KW-1133">Transmembrane helix</keyword>
<dbReference type="GO" id="GO:0016887">
    <property type="term" value="F:ATP hydrolysis activity"/>
    <property type="evidence" value="ECO:0007669"/>
    <property type="project" value="InterPro"/>
</dbReference>
<dbReference type="GO" id="GO:0140359">
    <property type="term" value="F:ABC-type transporter activity"/>
    <property type="evidence" value="ECO:0007669"/>
    <property type="project" value="InterPro"/>
</dbReference>
<dbReference type="PANTHER" id="PTHR19229:SF250">
    <property type="entry name" value="ABC TRANSPORTER DOMAIN-CONTAINING PROTEIN-RELATED"/>
    <property type="match status" value="1"/>
</dbReference>
<evidence type="ECO:0000259" key="8">
    <source>
        <dbReference type="PROSITE" id="PS50893"/>
    </source>
</evidence>
<feature type="transmembrane region" description="Helical" evidence="7">
    <location>
        <begin position="778"/>
        <end position="797"/>
    </location>
</feature>
<dbReference type="Pfam" id="PF12698">
    <property type="entry name" value="ABC2_membrane_3"/>
    <property type="match status" value="1"/>
</dbReference>
<dbReference type="GO" id="GO:0005319">
    <property type="term" value="F:lipid transporter activity"/>
    <property type="evidence" value="ECO:0007669"/>
    <property type="project" value="TreeGrafter"/>
</dbReference>
<keyword evidence="4 9" id="KW-0067">ATP-binding</keyword>
<sequence length="1335" mass="149741">MNLLVVTMMAGRTAPYDMDELHHVDTGKPVLGSNIEPTYGTVVLGGYNLSTHLEAARTQLGLCPQHNVIFDDLTVEEHIEFFSRLKGYSGKELKAEIDMLIDKLELQDKRQYYAGGLSGGQKRRLSVGVALSGGTRVVLLDEPTSGMDPSARRALWELLQREKKDRSILLTTHFMDEADVLGDRVAIMAHGRLQCVGSPYFLKRHYGVGYTLVVVKGESFDEGLCTKVIRKYITDCNVKEDRGTEVTYNLPNEYSHCFEKLLIELESKINEIDFTDYGLTATTLEDVFMRVGSDTGTVSLNSENDNMTVSSDMLSEDMLRCDIESASPEYLETKQDAVAGFRLLLQQFIAVYFKLFLVWSRSPWLIAMHLLIPLSMTVITLGTLSLVTDINNPNYNRQLTLNEGFSRTETLLAYQGDEGGLATRAAEAYAAPFADADSETMTLQWVHMQTPGEYYLEKAQDPEVLAEMRHSNLIGASFSDSAAVAWFSNFGYHDVAISVAGVHAALLRALVPDASLVVYNHPLQSTFDDQRSPPQASLGQSYRIWGIKFPYRGNGSSRLDYGDKVRHSSRLVPRRAETRTEVCFVADDNNAVNEYMIDDGNESEITIDAIMKALKHMKVGKAAGYDKVSSEMLRGAGGIVASLLYWLFNKCWKNHKHDEQSNVMAMQLISGMGSSLSLLSALFVMFYIKERVIRAKLLQKASGIQPAVLWGSAYVFDWCWFQVAGLGFIIACAAFPVEGLSSAKELGRLFLCLMVYGAAMLPLVYIFSYFFEKYATGFAVLFFVNLFLGVMGPQLVYTLDTINVEEEDLNPSQVMEGSIRFFPLYSFMVSITNLNNIAITINTCMSSCDIYSTLFPIEECTMQAMCEHLPSCCMDENPYFNWEEPGIGQSLTQMLISCLIFWAILMIFEYRLPQKVFNREVKPPPLDNLFDEDDDVREETRFAESVLSSNLHNHNLVAKKLTKYYKKKLAVNQVSFTVGGDECFGLLGVNGAGKTSTFKMLMGDETISSGDAYVQGHSVKTDIRRVHEIIGYCPQFDAIFEELTGRETIQLFGLLRGLRRQLINSTAVILARNLGFIEHLDKRRNITCAFTTKNLPSFLFLSLEAFLLVPHQVPEFLTPTYPKTSSSTCIKSLLTSCVHQYSGGNKRKLSTAIALLGSTRLVFLDEPTTGVDPAAKRQVWRAVRRTTRAGRGVVLTSHSMEECEALCSRLTIMVNGRFHCLGTPQHLKNKFSQGFTLTIKLGVDENESRNEQIDEVKNYVASNFHEPKLMEEFQGLLTYNLSDSTMAWSRIFAIMERARGVCNIDNYFITQTTLEQIFLQFTKYQDTTSTTVTAI</sequence>
<dbReference type="PROSITE" id="PS00211">
    <property type="entry name" value="ABC_TRANSPORTER_1"/>
    <property type="match status" value="1"/>
</dbReference>
<feature type="transmembrane region" description="Helical" evidence="7">
    <location>
        <begin position="631"/>
        <end position="648"/>
    </location>
</feature>
<feature type="domain" description="ABC transporter" evidence="8">
    <location>
        <begin position="956"/>
        <end position="1240"/>
    </location>
</feature>
<dbReference type="InterPro" id="IPR056264">
    <property type="entry name" value="R2_ABCA1-4-like"/>
</dbReference>
<feature type="transmembrane region" description="Helical" evidence="7">
    <location>
        <begin position="668"/>
        <end position="688"/>
    </location>
</feature>
<protein>
    <submittedName>
        <fullName evidence="9">ATP-binding cassette sub-family A member 3</fullName>
    </submittedName>
</protein>
<dbReference type="CDD" id="cd03263">
    <property type="entry name" value="ABC_subfamily_A"/>
    <property type="match status" value="2"/>
</dbReference>
<evidence type="ECO:0000313" key="10">
    <source>
        <dbReference type="Proteomes" id="UP000299102"/>
    </source>
</evidence>
<keyword evidence="2 7" id="KW-0812">Transmembrane</keyword>
<evidence type="ECO:0000256" key="2">
    <source>
        <dbReference type="ARBA" id="ARBA00022692"/>
    </source>
</evidence>
<dbReference type="Proteomes" id="UP000299102">
    <property type="component" value="Unassembled WGS sequence"/>
</dbReference>
<dbReference type="Pfam" id="PF23321">
    <property type="entry name" value="R1_ABCA1"/>
    <property type="match status" value="1"/>
</dbReference>
<dbReference type="InterPro" id="IPR027417">
    <property type="entry name" value="P-loop_NTPase"/>
</dbReference>
<dbReference type="GO" id="GO:0016020">
    <property type="term" value="C:membrane"/>
    <property type="evidence" value="ECO:0007669"/>
    <property type="project" value="UniProtKB-SubCell"/>
</dbReference>
<gene>
    <name evidence="9" type="primary">Abca3</name>
    <name evidence="9" type="ORF">EVAR_42901_1</name>
</gene>
<evidence type="ECO:0000256" key="4">
    <source>
        <dbReference type="ARBA" id="ARBA00022840"/>
    </source>
</evidence>
<dbReference type="InterPro" id="IPR003439">
    <property type="entry name" value="ABC_transporter-like_ATP-bd"/>
</dbReference>
<dbReference type="InterPro" id="IPR013525">
    <property type="entry name" value="ABC2_TM"/>
</dbReference>
<proteinExistence type="predicted"/>
<feature type="transmembrane region" description="Helical" evidence="7">
    <location>
        <begin position="366"/>
        <end position="387"/>
    </location>
</feature>
<dbReference type="STRING" id="151549.A0A4C1WTT0"/>
<dbReference type="Gene3D" id="3.40.50.300">
    <property type="entry name" value="P-loop containing nucleotide triphosphate hydrolases"/>
    <property type="match status" value="2"/>
</dbReference>
<feature type="transmembrane region" description="Helical" evidence="7">
    <location>
        <begin position="891"/>
        <end position="912"/>
    </location>
</feature>
<evidence type="ECO:0000313" key="9">
    <source>
        <dbReference type="EMBL" id="GBP54701.1"/>
    </source>
</evidence>
<organism evidence="9 10">
    <name type="scientific">Eumeta variegata</name>
    <name type="common">Bagworm moth</name>
    <name type="synonym">Eumeta japonica</name>
    <dbReference type="NCBI Taxonomy" id="151549"/>
    <lineage>
        <taxon>Eukaryota</taxon>
        <taxon>Metazoa</taxon>
        <taxon>Ecdysozoa</taxon>
        <taxon>Arthropoda</taxon>
        <taxon>Hexapoda</taxon>
        <taxon>Insecta</taxon>
        <taxon>Pterygota</taxon>
        <taxon>Neoptera</taxon>
        <taxon>Endopterygota</taxon>
        <taxon>Lepidoptera</taxon>
        <taxon>Glossata</taxon>
        <taxon>Ditrysia</taxon>
        <taxon>Tineoidea</taxon>
        <taxon>Psychidae</taxon>
        <taxon>Oiketicinae</taxon>
        <taxon>Eumeta</taxon>
    </lineage>
</organism>
<dbReference type="PROSITE" id="PS50893">
    <property type="entry name" value="ABC_TRANSPORTER_2"/>
    <property type="match status" value="2"/>
</dbReference>
<dbReference type="EMBL" id="BGZK01000653">
    <property type="protein sequence ID" value="GBP54701.1"/>
    <property type="molecule type" value="Genomic_DNA"/>
</dbReference>
<evidence type="ECO:0000256" key="3">
    <source>
        <dbReference type="ARBA" id="ARBA00022741"/>
    </source>
</evidence>
<dbReference type="InterPro" id="IPR017871">
    <property type="entry name" value="ABC_transporter-like_CS"/>
</dbReference>
<evidence type="ECO:0000256" key="5">
    <source>
        <dbReference type="ARBA" id="ARBA00022989"/>
    </source>
</evidence>
<comment type="caution">
    <text evidence="9">The sequence shown here is derived from an EMBL/GenBank/DDBJ whole genome shotgun (WGS) entry which is preliminary data.</text>
</comment>
<feature type="transmembrane region" description="Helical" evidence="7">
    <location>
        <begin position="708"/>
        <end position="736"/>
    </location>
</feature>
<name>A0A4C1WTT0_EUMVA</name>
<dbReference type="GO" id="GO:0005524">
    <property type="term" value="F:ATP binding"/>
    <property type="evidence" value="ECO:0007669"/>
    <property type="project" value="UniProtKB-KW"/>
</dbReference>
<accession>A0A4C1WTT0</accession>
<dbReference type="SMART" id="SM00382">
    <property type="entry name" value="AAA"/>
    <property type="match status" value="1"/>
</dbReference>